<dbReference type="Pfam" id="PF00188">
    <property type="entry name" value="CAP"/>
    <property type="match status" value="1"/>
</dbReference>
<accession>A0ABR8R4W5</accession>
<dbReference type="Gene3D" id="3.40.33.10">
    <property type="entry name" value="CAP"/>
    <property type="match status" value="1"/>
</dbReference>
<evidence type="ECO:0000256" key="1">
    <source>
        <dbReference type="SAM" id="Phobius"/>
    </source>
</evidence>
<dbReference type="InterPro" id="IPR035940">
    <property type="entry name" value="CAP_sf"/>
</dbReference>
<feature type="transmembrane region" description="Helical" evidence="1">
    <location>
        <begin position="5"/>
        <end position="21"/>
    </location>
</feature>
<evidence type="ECO:0008006" key="6">
    <source>
        <dbReference type="Google" id="ProtNLM"/>
    </source>
</evidence>
<dbReference type="EMBL" id="JACSQO010000001">
    <property type="protein sequence ID" value="MBD7942828.1"/>
    <property type="molecule type" value="Genomic_DNA"/>
</dbReference>
<keyword evidence="5" id="KW-1185">Reference proteome</keyword>
<gene>
    <name evidence="4" type="ORF">H9650_01765</name>
</gene>
<dbReference type="CDD" id="cd05379">
    <property type="entry name" value="CAP_bacterial"/>
    <property type="match status" value="1"/>
</dbReference>
<proteinExistence type="predicted"/>
<evidence type="ECO:0000259" key="3">
    <source>
        <dbReference type="Pfam" id="PF14504"/>
    </source>
</evidence>
<dbReference type="RefSeq" id="WP_144537930.1">
    <property type="nucleotide sequence ID" value="NZ_JACSQO010000001.1"/>
</dbReference>
<comment type="caution">
    <text evidence="4">The sequence shown here is derived from an EMBL/GenBank/DDBJ whole genome shotgun (WGS) entry which is preliminary data.</text>
</comment>
<dbReference type="SUPFAM" id="SSF55797">
    <property type="entry name" value="PR-1-like"/>
    <property type="match status" value="1"/>
</dbReference>
<organism evidence="4 5">
    <name type="scientific">Psychrobacillus faecigallinarum</name>
    <dbReference type="NCBI Taxonomy" id="2762235"/>
    <lineage>
        <taxon>Bacteria</taxon>
        <taxon>Bacillati</taxon>
        <taxon>Bacillota</taxon>
        <taxon>Bacilli</taxon>
        <taxon>Bacillales</taxon>
        <taxon>Bacillaceae</taxon>
        <taxon>Psychrobacillus</taxon>
    </lineage>
</organism>
<dbReference type="InterPro" id="IPR029410">
    <property type="entry name" value="CAP_assoc"/>
</dbReference>
<evidence type="ECO:0000313" key="4">
    <source>
        <dbReference type="EMBL" id="MBD7942828.1"/>
    </source>
</evidence>
<sequence>MKTLFHILVGIAILLLIFIYFDTPIQENDLITGSNNSGQLIPVEKEEIVEAVNIFTRPKEGISSLIGKAAEEVTALYGTPTRIDPSTFGYDWWVYNDSFSTYKLIGVEDNIVTQAYALGRNVDASPYKIGQSLEDIYRFTLVQSEITMTIGENTYIFSLNEEDINTRLLVQFDDLYAILYIDQLDQQLEAVRFSDSKTLLMHKPYDILYSGDVIESKTPSSVLQAAADRATAKQVVEITNVLRLRHGLRVLESDVGLQNISYEHSAEMAKNNIVTNEKFEIPKFKDKLKEASLDFSRAGGNTAAFYFDAGEAVNGWLNSKEHRETLLGRSYTHTGVGVYSNYYTQNFIEKKDNLE</sequence>
<dbReference type="Pfam" id="PF14504">
    <property type="entry name" value="CAP_assoc_N"/>
    <property type="match status" value="1"/>
</dbReference>
<keyword evidence="1" id="KW-1133">Transmembrane helix</keyword>
<keyword evidence="1" id="KW-0812">Transmembrane</keyword>
<dbReference type="PANTHER" id="PTHR31157:SF26">
    <property type="entry name" value="SCP-LIKE EXTRACELLULAR PROTEIN"/>
    <property type="match status" value="1"/>
</dbReference>
<reference evidence="4 5" key="1">
    <citation type="submission" date="2020-08" db="EMBL/GenBank/DDBJ databases">
        <title>A Genomic Blueprint of the Chicken Gut Microbiome.</title>
        <authorList>
            <person name="Gilroy R."/>
            <person name="Ravi A."/>
            <person name="Getino M."/>
            <person name="Pursley I."/>
            <person name="Horton D.L."/>
            <person name="Alikhan N.-F."/>
            <person name="Baker D."/>
            <person name="Gharbi K."/>
            <person name="Hall N."/>
            <person name="Watson M."/>
            <person name="Adriaenssens E.M."/>
            <person name="Foster-Nyarko E."/>
            <person name="Jarju S."/>
            <person name="Secka A."/>
            <person name="Antonio M."/>
            <person name="Oren A."/>
            <person name="Chaudhuri R."/>
            <person name="La Ragione R.M."/>
            <person name="Hildebrand F."/>
            <person name="Pallen M.J."/>
        </authorList>
    </citation>
    <scope>NUCLEOTIDE SEQUENCE [LARGE SCALE GENOMIC DNA]</scope>
    <source>
        <strain evidence="4 5">Sa2BUA9</strain>
    </source>
</reference>
<evidence type="ECO:0000259" key="2">
    <source>
        <dbReference type="Pfam" id="PF00188"/>
    </source>
</evidence>
<feature type="domain" description="CAP-associated" evidence="3">
    <location>
        <begin position="66"/>
        <end position="205"/>
    </location>
</feature>
<protein>
    <recommendedName>
        <fullName evidence="6">CAP domain-containing protein</fullName>
    </recommendedName>
</protein>
<dbReference type="PANTHER" id="PTHR31157">
    <property type="entry name" value="SCP DOMAIN-CONTAINING PROTEIN"/>
    <property type="match status" value="1"/>
</dbReference>
<dbReference type="Proteomes" id="UP000640786">
    <property type="component" value="Unassembled WGS sequence"/>
</dbReference>
<feature type="domain" description="SCP" evidence="2">
    <location>
        <begin position="237"/>
        <end position="346"/>
    </location>
</feature>
<keyword evidence="1" id="KW-0472">Membrane</keyword>
<evidence type="ECO:0000313" key="5">
    <source>
        <dbReference type="Proteomes" id="UP000640786"/>
    </source>
</evidence>
<dbReference type="InterPro" id="IPR014044">
    <property type="entry name" value="CAP_dom"/>
</dbReference>
<name>A0ABR8R4W5_9BACI</name>